<dbReference type="InterPro" id="IPR027417">
    <property type="entry name" value="P-loop_NTPase"/>
</dbReference>
<dbReference type="FunFam" id="3.40.50.300:FF:000398">
    <property type="entry name" value="Type IV pilus assembly ATPase PilB"/>
    <property type="match status" value="1"/>
</dbReference>
<dbReference type="SMART" id="SM00382">
    <property type="entry name" value="AAA"/>
    <property type="match status" value="1"/>
</dbReference>
<comment type="similarity">
    <text evidence="1">Belongs to the GSP E family.</text>
</comment>
<dbReference type="Gene3D" id="3.30.300.160">
    <property type="entry name" value="Type II secretion system, protein E, N-terminal domain"/>
    <property type="match status" value="1"/>
</dbReference>
<dbReference type="InterPro" id="IPR037257">
    <property type="entry name" value="T2SS_E_N_sf"/>
</dbReference>
<dbReference type="Pfam" id="PF00437">
    <property type="entry name" value="T2SSE"/>
    <property type="match status" value="1"/>
</dbReference>
<dbReference type="Pfam" id="PF05157">
    <property type="entry name" value="MshEN"/>
    <property type="match status" value="1"/>
</dbReference>
<dbReference type="PATRIC" id="fig|1618638.3.peg.816"/>
<dbReference type="PANTHER" id="PTHR30258">
    <property type="entry name" value="TYPE II SECRETION SYSTEM PROTEIN GSPE-RELATED"/>
    <property type="match status" value="1"/>
</dbReference>
<evidence type="ECO:0000313" key="5">
    <source>
        <dbReference type="EMBL" id="KKQ69994.1"/>
    </source>
</evidence>
<protein>
    <submittedName>
        <fullName evidence="5">Type II secretion system protein E</fullName>
    </submittedName>
</protein>
<keyword evidence="2" id="KW-0547">Nucleotide-binding</keyword>
<dbReference type="SUPFAM" id="SSF160246">
    <property type="entry name" value="EspE N-terminal domain-like"/>
    <property type="match status" value="1"/>
</dbReference>
<dbReference type="PANTHER" id="PTHR30258:SF3">
    <property type="entry name" value="SLL1921 PROTEIN"/>
    <property type="match status" value="1"/>
</dbReference>
<dbReference type="SUPFAM" id="SSF52540">
    <property type="entry name" value="P-loop containing nucleoside triphosphate hydrolases"/>
    <property type="match status" value="1"/>
</dbReference>
<dbReference type="GO" id="GO:0016887">
    <property type="term" value="F:ATP hydrolysis activity"/>
    <property type="evidence" value="ECO:0007669"/>
    <property type="project" value="TreeGrafter"/>
</dbReference>
<dbReference type="Gene3D" id="3.40.50.300">
    <property type="entry name" value="P-loop containing nucleotide triphosphate hydrolases"/>
    <property type="match status" value="1"/>
</dbReference>
<feature type="domain" description="Bacterial type II secretion system protein E" evidence="4">
    <location>
        <begin position="370"/>
        <end position="384"/>
    </location>
</feature>
<dbReference type="InterPro" id="IPR001482">
    <property type="entry name" value="T2SS/T4SS_dom"/>
</dbReference>
<dbReference type="PROSITE" id="PS00662">
    <property type="entry name" value="T2SP_E"/>
    <property type="match status" value="1"/>
</dbReference>
<dbReference type="InterPro" id="IPR007831">
    <property type="entry name" value="T2SS_GspE_N"/>
</dbReference>
<keyword evidence="3" id="KW-0067">ATP-binding</keyword>
<evidence type="ECO:0000256" key="2">
    <source>
        <dbReference type="ARBA" id="ARBA00022741"/>
    </source>
</evidence>
<dbReference type="CDD" id="cd01129">
    <property type="entry name" value="PulE-GspE-like"/>
    <property type="match status" value="1"/>
</dbReference>
<accession>A0A0G0M8I9</accession>
<sequence length="566" mass="63459">MPLDNEKLKSLLVLPGYISEADFKLAIISAEEKNVSLSEELIDRNLIKDEQLGQLIAEDKKYPFVNLREEKIDEGLLRTVPSLIAESQKVIAFGYDSDLRIKIGMVDPGNLETRNIIEKLFGRNTKIYLITERDFRQALLLYRATLKEEIEKVLQAIENAASETDKDSLMIRIVDLLLEYGYSSGASDIHIEPRRNEIIIRFRIDGVMYRLLSLSKSIFELILSRIKILAKIRTDEHSSAQDGKFQFQAQNEIIDARVSIVPVSEGENIVIRLLSVRARDVNLEDSGLSEKGLAAIKRIIKNPHGMILVTGPTGCGKTTTIYEMLKILNTSQVNIATIEDPVEYSIDGISQIQVNTKTDLTFAKGLRALVRQDPDIIMVGEIRDQETAGIAVNSAMTGHLVLSTLHANDAATTMPRLIDMGIEPYLVVSTIKVIIAQRLVRKICEKCRYSYKISEEEKAAISRDPELSRLITEKLRKNLDSVYLYKGSGCNICGNSGYRGRLGIFEVMEMTEKVKEKVIERAGSDDINKAAEDDGMITMLEDGLVKALNGDTTFEEILRVIGEFKV</sequence>
<evidence type="ECO:0000313" key="6">
    <source>
        <dbReference type="Proteomes" id="UP000034022"/>
    </source>
</evidence>
<dbReference type="Proteomes" id="UP000034022">
    <property type="component" value="Unassembled WGS sequence"/>
</dbReference>
<name>A0A0G0M8I9_9BACT</name>
<evidence type="ECO:0000259" key="4">
    <source>
        <dbReference type="PROSITE" id="PS00662"/>
    </source>
</evidence>
<dbReference type="InterPro" id="IPR003593">
    <property type="entry name" value="AAA+_ATPase"/>
</dbReference>
<dbReference type="Gene3D" id="3.30.450.90">
    <property type="match status" value="1"/>
</dbReference>
<gene>
    <name evidence="5" type="ORF">US91_C0007G0004</name>
</gene>
<dbReference type="EMBL" id="LBUU01000007">
    <property type="protein sequence ID" value="KKQ69994.1"/>
    <property type="molecule type" value="Genomic_DNA"/>
</dbReference>
<comment type="caution">
    <text evidence="5">The sequence shown here is derived from an EMBL/GenBank/DDBJ whole genome shotgun (WGS) entry which is preliminary data.</text>
</comment>
<dbReference type="GO" id="GO:0005524">
    <property type="term" value="F:ATP binding"/>
    <property type="evidence" value="ECO:0007669"/>
    <property type="project" value="UniProtKB-KW"/>
</dbReference>
<evidence type="ECO:0000256" key="1">
    <source>
        <dbReference type="ARBA" id="ARBA00006611"/>
    </source>
</evidence>
<reference evidence="5" key="1">
    <citation type="journal article" date="2015" name="Nature">
        <title>rRNA introns, odd ribosomes, and small enigmatic genomes across a large radiation of phyla.</title>
        <authorList>
            <person name="Brown C.T."/>
            <person name="Hug L.A."/>
            <person name="Thomas B.C."/>
            <person name="Sharon I."/>
            <person name="Castelle C.J."/>
            <person name="Singh A."/>
            <person name="Wilkins M.J."/>
            <person name="Williams K.H."/>
            <person name="Banfield J.F."/>
        </authorList>
    </citation>
    <scope>NUCLEOTIDE SEQUENCE [LARGE SCALE GENOMIC DNA]</scope>
</reference>
<dbReference type="GO" id="GO:0005886">
    <property type="term" value="C:plasma membrane"/>
    <property type="evidence" value="ECO:0007669"/>
    <property type="project" value="TreeGrafter"/>
</dbReference>
<dbReference type="AlphaFoldDB" id="A0A0G0M8I9"/>
<proteinExistence type="inferred from homology"/>
<evidence type="ECO:0000256" key="3">
    <source>
        <dbReference type="ARBA" id="ARBA00022840"/>
    </source>
</evidence>
<organism evidence="5 6">
    <name type="scientific">Candidatus Falkowbacteria bacterium GW2011_GWE1_38_31</name>
    <dbReference type="NCBI Taxonomy" id="1618638"/>
    <lineage>
        <taxon>Bacteria</taxon>
        <taxon>Candidatus Falkowiibacteriota</taxon>
    </lineage>
</organism>